<organism evidence="2">
    <name type="scientific">marine metagenome</name>
    <dbReference type="NCBI Taxonomy" id="408172"/>
    <lineage>
        <taxon>unclassified sequences</taxon>
        <taxon>metagenomes</taxon>
        <taxon>ecological metagenomes</taxon>
    </lineage>
</organism>
<dbReference type="Pfam" id="PF01966">
    <property type="entry name" value="HD"/>
    <property type="match status" value="1"/>
</dbReference>
<dbReference type="GO" id="GO:0006203">
    <property type="term" value="P:dGTP catabolic process"/>
    <property type="evidence" value="ECO:0007669"/>
    <property type="project" value="TreeGrafter"/>
</dbReference>
<dbReference type="GO" id="GO:0008832">
    <property type="term" value="F:dGTPase activity"/>
    <property type="evidence" value="ECO:0007669"/>
    <property type="project" value="TreeGrafter"/>
</dbReference>
<feature type="domain" description="HD" evidence="1">
    <location>
        <begin position="57"/>
        <end position="136"/>
    </location>
</feature>
<name>A0A382LC44_9ZZZZ</name>
<evidence type="ECO:0000259" key="1">
    <source>
        <dbReference type="PROSITE" id="PS51831"/>
    </source>
</evidence>
<dbReference type="EMBL" id="UINC01086111">
    <property type="protein sequence ID" value="SVC34266.1"/>
    <property type="molecule type" value="Genomic_DNA"/>
</dbReference>
<dbReference type="CDD" id="cd00077">
    <property type="entry name" value="HDc"/>
    <property type="match status" value="1"/>
</dbReference>
<dbReference type="AlphaFoldDB" id="A0A382LC44"/>
<dbReference type="InterPro" id="IPR050135">
    <property type="entry name" value="dGTPase-like"/>
</dbReference>
<dbReference type="Gene3D" id="1.10.3210.10">
    <property type="entry name" value="Hypothetical protein af1432"/>
    <property type="match status" value="1"/>
</dbReference>
<dbReference type="PROSITE" id="PS51831">
    <property type="entry name" value="HD"/>
    <property type="match status" value="1"/>
</dbReference>
<protein>
    <recommendedName>
        <fullName evidence="1">HD domain-containing protein</fullName>
    </recommendedName>
</protein>
<feature type="non-terminal residue" evidence="2">
    <location>
        <position position="136"/>
    </location>
</feature>
<dbReference type="PANTHER" id="PTHR11373">
    <property type="entry name" value="DEOXYNUCLEOSIDE TRIPHOSPHATE TRIPHOSPHOHYDROLASE"/>
    <property type="match status" value="1"/>
</dbReference>
<gene>
    <name evidence="2" type="ORF">METZ01_LOCUS287120</name>
</gene>
<evidence type="ECO:0000313" key="2">
    <source>
        <dbReference type="EMBL" id="SVC34266.1"/>
    </source>
</evidence>
<reference evidence="2" key="1">
    <citation type="submission" date="2018-05" db="EMBL/GenBank/DDBJ databases">
        <authorList>
            <person name="Lanie J.A."/>
            <person name="Ng W.-L."/>
            <person name="Kazmierczak K.M."/>
            <person name="Andrzejewski T.M."/>
            <person name="Davidsen T.M."/>
            <person name="Wayne K.J."/>
            <person name="Tettelin H."/>
            <person name="Glass J.I."/>
            <person name="Rusch D."/>
            <person name="Podicherti R."/>
            <person name="Tsui H.-C.T."/>
            <person name="Winkler M.E."/>
        </authorList>
    </citation>
    <scope>NUCLEOTIDE SEQUENCE</scope>
</reference>
<dbReference type="SUPFAM" id="SSF109604">
    <property type="entry name" value="HD-domain/PDEase-like"/>
    <property type="match status" value="1"/>
</dbReference>
<accession>A0A382LC44</accession>
<dbReference type="InterPro" id="IPR006674">
    <property type="entry name" value="HD_domain"/>
</dbReference>
<dbReference type="InterPro" id="IPR003607">
    <property type="entry name" value="HD/PDEase_dom"/>
</dbReference>
<proteinExistence type="predicted"/>
<sequence length="136" mass="15724">MSKLKKDKIINDPIYGFIKIETGIILDIIEHPFFQRLRRISQLGLSYLVYPGAYHTRFHHALGCLFLMNKAIEQLRKKGHTITNKEEEAVCLAILLHDIGHSPFSHALEKSIVNNIDHEDISLLFMQKLDEQFNGK</sequence>
<dbReference type="PANTHER" id="PTHR11373:SF4">
    <property type="entry name" value="DEOXYNUCLEOSIDE TRIPHOSPHATE TRIPHOSPHOHYDROLASE SAMHD1"/>
    <property type="match status" value="1"/>
</dbReference>